<evidence type="ECO:0000256" key="1">
    <source>
        <dbReference type="SAM" id="Phobius"/>
    </source>
</evidence>
<keyword evidence="1" id="KW-1133">Transmembrane helix</keyword>
<accession>A0A370FFL3</accession>
<dbReference type="EMBL" id="QQAV01000004">
    <property type="protein sequence ID" value="RDI25202.1"/>
    <property type="molecule type" value="Genomic_DNA"/>
</dbReference>
<dbReference type="OrthoDB" id="8687918at2"/>
<evidence type="ECO:0000313" key="2">
    <source>
        <dbReference type="EMBL" id="RDI25202.1"/>
    </source>
</evidence>
<feature type="transmembrane region" description="Helical" evidence="1">
    <location>
        <begin position="54"/>
        <end position="75"/>
    </location>
</feature>
<keyword evidence="3" id="KW-1185">Reference proteome</keyword>
<evidence type="ECO:0008006" key="4">
    <source>
        <dbReference type="Google" id="ProtNLM"/>
    </source>
</evidence>
<keyword evidence="1" id="KW-0472">Membrane</keyword>
<organism evidence="2 3">
    <name type="scientific">Pseudacidovorax intermedius</name>
    <dbReference type="NCBI Taxonomy" id="433924"/>
    <lineage>
        <taxon>Bacteria</taxon>
        <taxon>Pseudomonadati</taxon>
        <taxon>Pseudomonadota</taxon>
        <taxon>Betaproteobacteria</taxon>
        <taxon>Burkholderiales</taxon>
        <taxon>Comamonadaceae</taxon>
        <taxon>Pseudacidovorax</taxon>
    </lineage>
</organism>
<feature type="transmembrane region" description="Helical" evidence="1">
    <location>
        <begin position="6"/>
        <end position="24"/>
    </location>
</feature>
<feature type="transmembrane region" description="Helical" evidence="1">
    <location>
        <begin position="31"/>
        <end position="48"/>
    </location>
</feature>
<evidence type="ECO:0000313" key="3">
    <source>
        <dbReference type="Proteomes" id="UP000255265"/>
    </source>
</evidence>
<name>A0A370FFL3_9BURK</name>
<dbReference type="RefSeq" id="WP_114803031.1">
    <property type="nucleotide sequence ID" value="NZ_QQAV01000004.1"/>
</dbReference>
<proteinExistence type="predicted"/>
<keyword evidence="1" id="KW-0812">Transmembrane</keyword>
<gene>
    <name evidence="2" type="ORF">DFR41_104259</name>
</gene>
<protein>
    <recommendedName>
        <fullName evidence="4">Nicotinamide riboside transporter PnuC</fullName>
    </recommendedName>
</protein>
<dbReference type="AlphaFoldDB" id="A0A370FFL3"/>
<reference evidence="2 3" key="1">
    <citation type="submission" date="2018-07" db="EMBL/GenBank/DDBJ databases">
        <title>Genomic Encyclopedia of Type Strains, Phase IV (KMG-IV): sequencing the most valuable type-strain genomes for metagenomic binning, comparative biology and taxonomic classification.</title>
        <authorList>
            <person name="Goeker M."/>
        </authorList>
    </citation>
    <scope>NUCLEOTIDE SEQUENCE [LARGE SCALE GENOMIC DNA]</scope>
    <source>
        <strain evidence="2 3">DSM 21352</strain>
    </source>
</reference>
<sequence>MTGHPVIELSAAFFGVLGTLLLAFRSRWAGWGFVCYLASNAGWLAFAWEHGHRFLLAQQVAFTVTSLLGIWKWLIDPWLGPLLSRLCDPFDGDLDQP</sequence>
<dbReference type="Proteomes" id="UP000255265">
    <property type="component" value="Unassembled WGS sequence"/>
</dbReference>
<comment type="caution">
    <text evidence="2">The sequence shown here is derived from an EMBL/GenBank/DDBJ whole genome shotgun (WGS) entry which is preliminary data.</text>
</comment>